<reference evidence="10 11" key="1">
    <citation type="submission" date="2019-03" db="EMBL/GenBank/DDBJ databases">
        <title>Genomic Encyclopedia of Type Strains, Phase IV (KMG-IV): sequencing the most valuable type-strain genomes for metagenomic binning, comparative biology and taxonomic classification.</title>
        <authorList>
            <person name="Goeker M."/>
        </authorList>
    </citation>
    <scope>NUCLEOTIDE SEQUENCE [LARGE SCALE GENOMIC DNA]</scope>
    <source>
        <strain evidence="10 11">DSM 100309</strain>
    </source>
</reference>
<keyword evidence="3" id="KW-1003">Cell membrane</keyword>
<keyword evidence="5 8" id="KW-0812">Transmembrane</keyword>
<evidence type="ECO:0000256" key="6">
    <source>
        <dbReference type="ARBA" id="ARBA00022989"/>
    </source>
</evidence>
<dbReference type="InterPro" id="IPR018076">
    <property type="entry name" value="T2SS_GspF_dom"/>
</dbReference>
<feature type="transmembrane region" description="Helical" evidence="8">
    <location>
        <begin position="273"/>
        <end position="295"/>
    </location>
</feature>
<dbReference type="PANTHER" id="PTHR30012:SF0">
    <property type="entry name" value="TYPE II SECRETION SYSTEM PROTEIN F-RELATED"/>
    <property type="match status" value="1"/>
</dbReference>
<feature type="domain" description="Type II secretion system protein GspF" evidence="9">
    <location>
        <begin position="274"/>
        <end position="395"/>
    </location>
</feature>
<keyword evidence="11" id="KW-1185">Reference proteome</keyword>
<keyword evidence="4" id="KW-0997">Cell inner membrane</keyword>
<dbReference type="GO" id="GO:0005886">
    <property type="term" value="C:plasma membrane"/>
    <property type="evidence" value="ECO:0007669"/>
    <property type="project" value="UniProtKB-SubCell"/>
</dbReference>
<evidence type="ECO:0000313" key="11">
    <source>
        <dbReference type="Proteomes" id="UP000295367"/>
    </source>
</evidence>
<dbReference type="RefSeq" id="WP_124947198.1">
    <property type="nucleotide sequence ID" value="NZ_BHVT01000069.1"/>
</dbReference>
<keyword evidence="6 8" id="KW-1133">Transmembrane helix</keyword>
<dbReference type="GO" id="GO:0015627">
    <property type="term" value="C:type II protein secretion system complex"/>
    <property type="evidence" value="ECO:0007669"/>
    <property type="project" value="InterPro"/>
</dbReference>
<feature type="domain" description="Type II secretion system protein GspF" evidence="9">
    <location>
        <begin position="71"/>
        <end position="193"/>
    </location>
</feature>
<organism evidence="10 11">
    <name type="scientific">Sulfurirhabdus autotrophica</name>
    <dbReference type="NCBI Taxonomy" id="1706046"/>
    <lineage>
        <taxon>Bacteria</taxon>
        <taxon>Pseudomonadati</taxon>
        <taxon>Pseudomonadota</taxon>
        <taxon>Betaproteobacteria</taxon>
        <taxon>Nitrosomonadales</taxon>
        <taxon>Sulfuricellaceae</taxon>
        <taxon>Sulfurirhabdus</taxon>
    </lineage>
</organism>
<dbReference type="GO" id="GO:0015628">
    <property type="term" value="P:protein secretion by the type II secretion system"/>
    <property type="evidence" value="ECO:0007669"/>
    <property type="project" value="InterPro"/>
</dbReference>
<evidence type="ECO:0000256" key="3">
    <source>
        <dbReference type="ARBA" id="ARBA00022475"/>
    </source>
</evidence>
<gene>
    <name evidence="10" type="ORF">EDC63_11533</name>
</gene>
<comment type="caution">
    <text evidence="10">The sequence shown here is derived from an EMBL/GenBank/DDBJ whole genome shotgun (WGS) entry which is preliminary data.</text>
</comment>
<evidence type="ECO:0000256" key="5">
    <source>
        <dbReference type="ARBA" id="ARBA00022692"/>
    </source>
</evidence>
<dbReference type="EMBL" id="SMCO01000015">
    <property type="protein sequence ID" value="TCV83408.1"/>
    <property type="molecule type" value="Genomic_DNA"/>
</dbReference>
<evidence type="ECO:0000256" key="7">
    <source>
        <dbReference type="ARBA" id="ARBA00023136"/>
    </source>
</evidence>
<comment type="similarity">
    <text evidence="2">Belongs to the GSP F family.</text>
</comment>
<dbReference type="AlphaFoldDB" id="A0A4R3XYL3"/>
<sequence>MSGFRYEAVDSEGRSRTGVLEADTPRQVRLNLREQGLIAVSVEALSEKAASQGRRWQLRRGLPLSELSLLTRQLSTLLNAGLTIDQTLNALIEQTESQYQRQVLAGVRSEILAGHTLARAMSQYPTVFPELYQTLVQSGEQSGQLSRVLLRLADYMEDRYALRQKVVLAFIYPAVVTFVAIAVVAGLLTYVVPQVVNVFLNTNQPLPWLTRALMGLSSFLRSTWFIWIAIIVIGTWGGRKALKRPDIRYRFHSWLLKLPLVGRLIRGLNTARLASTLAILVGSGVPLLTALQAGVGVLNSYPMRSALEEVVSRVREGGSLSRSLARTKMFPPVMIHLIASGEASGKLDQMLERIATQQTQEMQSRVATLTGLMEPLLILLMGGVVLVIVLAILLPIFEMNQLVH</sequence>
<keyword evidence="7 8" id="KW-0472">Membrane</keyword>
<evidence type="ECO:0000256" key="1">
    <source>
        <dbReference type="ARBA" id="ARBA00004429"/>
    </source>
</evidence>
<dbReference type="NCBIfam" id="TIGR02120">
    <property type="entry name" value="GspF"/>
    <property type="match status" value="1"/>
</dbReference>
<dbReference type="InterPro" id="IPR011850">
    <property type="entry name" value="T2SS_GspF"/>
</dbReference>
<comment type="subcellular location">
    <subcellularLocation>
        <location evidence="1">Cell inner membrane</location>
        <topology evidence="1">Multi-pass membrane protein</topology>
    </subcellularLocation>
</comment>
<feature type="transmembrane region" description="Helical" evidence="8">
    <location>
        <begin position="212"/>
        <end position="238"/>
    </location>
</feature>
<proteinExistence type="inferred from homology"/>
<dbReference type="InterPro" id="IPR042094">
    <property type="entry name" value="T2SS_GspF_sf"/>
</dbReference>
<evidence type="ECO:0000256" key="2">
    <source>
        <dbReference type="ARBA" id="ARBA00005745"/>
    </source>
</evidence>
<dbReference type="InterPro" id="IPR003004">
    <property type="entry name" value="GspF/PilC"/>
</dbReference>
<protein>
    <submittedName>
        <fullName evidence="10">General secretion pathway protein F</fullName>
    </submittedName>
</protein>
<dbReference type="Pfam" id="PF00482">
    <property type="entry name" value="T2SSF"/>
    <property type="match status" value="2"/>
</dbReference>
<accession>A0A4R3XYL3</accession>
<dbReference type="Proteomes" id="UP000295367">
    <property type="component" value="Unassembled WGS sequence"/>
</dbReference>
<feature type="transmembrane region" description="Helical" evidence="8">
    <location>
        <begin position="376"/>
        <end position="397"/>
    </location>
</feature>
<dbReference type="FunFam" id="1.20.81.30:FF:000001">
    <property type="entry name" value="Type II secretion system protein F"/>
    <property type="match status" value="2"/>
</dbReference>
<dbReference type="PRINTS" id="PR00812">
    <property type="entry name" value="BCTERIALGSPF"/>
</dbReference>
<evidence type="ECO:0000256" key="4">
    <source>
        <dbReference type="ARBA" id="ARBA00022519"/>
    </source>
</evidence>
<feature type="transmembrane region" description="Helical" evidence="8">
    <location>
        <begin position="166"/>
        <end position="192"/>
    </location>
</feature>
<dbReference type="PANTHER" id="PTHR30012">
    <property type="entry name" value="GENERAL SECRETION PATHWAY PROTEIN"/>
    <property type="match status" value="1"/>
</dbReference>
<evidence type="ECO:0000313" key="10">
    <source>
        <dbReference type="EMBL" id="TCV83408.1"/>
    </source>
</evidence>
<dbReference type="OrthoDB" id="9805682at2"/>
<dbReference type="Gene3D" id="1.20.81.30">
    <property type="entry name" value="Type II secretion system (T2SS), domain F"/>
    <property type="match status" value="2"/>
</dbReference>
<evidence type="ECO:0000256" key="8">
    <source>
        <dbReference type="SAM" id="Phobius"/>
    </source>
</evidence>
<name>A0A4R3XYL3_9PROT</name>
<evidence type="ECO:0000259" key="9">
    <source>
        <dbReference type="Pfam" id="PF00482"/>
    </source>
</evidence>